<dbReference type="SUPFAM" id="SSF88723">
    <property type="entry name" value="PIN domain-like"/>
    <property type="match status" value="1"/>
</dbReference>
<sequence length="128" mass="14503">MSLVDANVVLRYLLEDHAELSPRAAEILEQQQVTLPIEAACEVVYVLQKVYEVDRDTISQRLTELVTEGLVRMDKPGIFLRALDCYRQRGLDFVDCLLVGYHLEEQQPIITFDDKLAKVIKAQARGGA</sequence>
<dbReference type="Proteomes" id="UP001296967">
    <property type="component" value="Unassembled WGS sequence"/>
</dbReference>
<organism evidence="2 3">
    <name type="scientific">Halochromatium salexigens</name>
    <name type="common">Chromatium salexigens</name>
    <dbReference type="NCBI Taxonomy" id="49447"/>
    <lineage>
        <taxon>Bacteria</taxon>
        <taxon>Pseudomonadati</taxon>
        <taxon>Pseudomonadota</taxon>
        <taxon>Gammaproteobacteria</taxon>
        <taxon>Chromatiales</taxon>
        <taxon>Chromatiaceae</taxon>
        <taxon>Halochromatium</taxon>
    </lineage>
</organism>
<feature type="domain" description="PIN" evidence="1">
    <location>
        <begin position="3"/>
        <end position="119"/>
    </location>
</feature>
<gene>
    <name evidence="2" type="ORF">CCR82_11395</name>
</gene>
<proteinExistence type="predicted"/>
<accession>A0AAJ0XGV2</accession>
<protein>
    <recommendedName>
        <fullName evidence="1">PIN domain-containing protein</fullName>
    </recommendedName>
</protein>
<dbReference type="RefSeq" id="WP_201245921.1">
    <property type="nucleotide sequence ID" value="NZ_NHSF01000059.1"/>
</dbReference>
<reference evidence="2" key="1">
    <citation type="submission" date="2017-05" db="EMBL/GenBank/DDBJ databases">
        <authorList>
            <person name="Imhoff J.F."/>
            <person name="Rahn T."/>
            <person name="Kuenzel S."/>
            <person name="Neulinger S.C."/>
        </authorList>
    </citation>
    <scope>NUCLEOTIDE SEQUENCE</scope>
    <source>
        <strain evidence="2">DSM 4395</strain>
    </source>
</reference>
<dbReference type="AlphaFoldDB" id="A0AAJ0XGV2"/>
<dbReference type="Gene3D" id="3.40.50.1010">
    <property type="entry name" value="5'-nuclease"/>
    <property type="match status" value="1"/>
</dbReference>
<reference evidence="2" key="2">
    <citation type="journal article" date="2020" name="Microorganisms">
        <title>Osmotic Adaptation and Compatible Solute Biosynthesis of Phototrophic Bacteria as Revealed from Genome Analyses.</title>
        <authorList>
            <person name="Imhoff J.F."/>
            <person name="Rahn T."/>
            <person name="Kunzel S."/>
            <person name="Keller A."/>
            <person name="Neulinger S.C."/>
        </authorList>
    </citation>
    <scope>NUCLEOTIDE SEQUENCE</scope>
    <source>
        <strain evidence="2">DSM 4395</strain>
    </source>
</reference>
<evidence type="ECO:0000259" key="1">
    <source>
        <dbReference type="Pfam" id="PF01850"/>
    </source>
</evidence>
<dbReference type="Pfam" id="PF01850">
    <property type="entry name" value="PIN"/>
    <property type="match status" value="1"/>
</dbReference>
<dbReference type="EMBL" id="NHSF01000059">
    <property type="protein sequence ID" value="MBK5931110.1"/>
    <property type="molecule type" value="Genomic_DNA"/>
</dbReference>
<comment type="caution">
    <text evidence="2">The sequence shown here is derived from an EMBL/GenBank/DDBJ whole genome shotgun (WGS) entry which is preliminary data.</text>
</comment>
<dbReference type="InterPro" id="IPR029060">
    <property type="entry name" value="PIN-like_dom_sf"/>
</dbReference>
<dbReference type="PANTHER" id="PTHR39664">
    <property type="match status" value="1"/>
</dbReference>
<keyword evidence="3" id="KW-1185">Reference proteome</keyword>
<name>A0AAJ0XGV2_HALSE</name>
<dbReference type="PANTHER" id="PTHR39664:SF2">
    <property type="entry name" value="NUCLEIC ACID-BINDING PROTEIN, CONTAINING PIN DOMAIN-RELATED"/>
    <property type="match status" value="1"/>
</dbReference>
<dbReference type="InterPro" id="IPR002716">
    <property type="entry name" value="PIN_dom"/>
</dbReference>
<evidence type="ECO:0000313" key="2">
    <source>
        <dbReference type="EMBL" id="MBK5931110.1"/>
    </source>
</evidence>
<evidence type="ECO:0000313" key="3">
    <source>
        <dbReference type="Proteomes" id="UP001296967"/>
    </source>
</evidence>